<organism evidence="2 3">
    <name type="scientific">Puniceispirillum marinum (strain IMCC1322)</name>
    <dbReference type="NCBI Taxonomy" id="488538"/>
    <lineage>
        <taxon>Bacteria</taxon>
        <taxon>Pseudomonadati</taxon>
        <taxon>Pseudomonadota</taxon>
        <taxon>Alphaproteobacteria</taxon>
        <taxon>Candidatus Puniceispirillales</taxon>
        <taxon>Candidatus Puniceispirillaceae</taxon>
        <taxon>Candidatus Puniceispirillum</taxon>
    </lineage>
</organism>
<dbReference type="EMBL" id="CP001751">
    <property type="protein sequence ID" value="ADE39164.1"/>
    <property type="molecule type" value="Genomic_DNA"/>
</dbReference>
<comment type="similarity">
    <text evidence="1">Belongs to the short-chain dehydrogenases/reductases (SDR) family.</text>
</comment>
<dbReference type="STRING" id="488538.SAR116_0921"/>
<sequence length="267" mass="28001">MQSDNGQPASDTSLAGKTAIITGGSRGIGMAIAKRLAASGAHIMILGSNAEHLAQAKASIAGTVATHAADLRTLAGCESAFAAFQSHYEKCDIFVHSAGATKGGVFPAQPDDDFIDGFALKFHAGVRLSRLFWPMLKAAHGTAIMIIGGASRTPDASFMVGGAVNAALANYTKALAGQGNMDDVNVNWINPGQTETERLQMLLETRARDEGKTVDDVRAERMQGEGIRRLGQPDDVASLVHYLCQDEARHIQGTGISVDGGATKGYF</sequence>
<dbReference type="InterPro" id="IPR002347">
    <property type="entry name" value="SDR_fam"/>
</dbReference>
<dbReference type="Proteomes" id="UP000007460">
    <property type="component" value="Chromosome"/>
</dbReference>
<dbReference type="RefSeq" id="WP_013045793.1">
    <property type="nucleotide sequence ID" value="NC_014010.1"/>
</dbReference>
<evidence type="ECO:0000256" key="1">
    <source>
        <dbReference type="ARBA" id="ARBA00006484"/>
    </source>
</evidence>
<protein>
    <submittedName>
        <fullName evidence="2">Short-chain dehydrogenase/reductase SDR</fullName>
        <ecNumber evidence="2">1.1.1.100</ecNumber>
    </submittedName>
</protein>
<dbReference type="OrthoDB" id="9789398at2"/>
<dbReference type="SUPFAM" id="SSF51735">
    <property type="entry name" value="NAD(P)-binding Rossmann-fold domains"/>
    <property type="match status" value="1"/>
</dbReference>
<name>D5BSB7_PUNMI</name>
<keyword evidence="2" id="KW-0560">Oxidoreductase</keyword>
<reference evidence="2 3" key="1">
    <citation type="journal article" date="2010" name="J. Bacteriol.">
        <title>Complete genome sequence of "Candidatus Puniceispirillum marinum" IMCC1322, a representative of the SAR116 clade in the Alphaproteobacteria.</title>
        <authorList>
            <person name="Oh H.M."/>
            <person name="Kwon K.K."/>
            <person name="Kang I."/>
            <person name="Kang S.G."/>
            <person name="Lee J.H."/>
            <person name="Kim S.J."/>
            <person name="Cho J.C."/>
        </authorList>
    </citation>
    <scope>NUCLEOTIDE SEQUENCE [LARGE SCALE GENOMIC DNA]</scope>
    <source>
        <strain evidence="2 3">IMCC1322</strain>
    </source>
</reference>
<dbReference type="HOGENOM" id="CLU_010194_1_3_5"/>
<evidence type="ECO:0000313" key="3">
    <source>
        <dbReference type="Proteomes" id="UP000007460"/>
    </source>
</evidence>
<dbReference type="AlphaFoldDB" id="D5BSB7"/>
<dbReference type="PANTHER" id="PTHR42879">
    <property type="entry name" value="3-OXOACYL-(ACYL-CARRIER-PROTEIN) REDUCTASE"/>
    <property type="match status" value="1"/>
</dbReference>
<keyword evidence="3" id="KW-1185">Reference proteome</keyword>
<evidence type="ECO:0000313" key="2">
    <source>
        <dbReference type="EMBL" id="ADE39164.1"/>
    </source>
</evidence>
<dbReference type="InterPro" id="IPR036291">
    <property type="entry name" value="NAD(P)-bd_dom_sf"/>
</dbReference>
<proteinExistence type="inferred from homology"/>
<dbReference type="InterPro" id="IPR050259">
    <property type="entry name" value="SDR"/>
</dbReference>
<dbReference type="eggNOG" id="COG1028">
    <property type="taxonomic scope" value="Bacteria"/>
</dbReference>
<dbReference type="Gene3D" id="3.40.50.720">
    <property type="entry name" value="NAD(P)-binding Rossmann-like Domain"/>
    <property type="match status" value="1"/>
</dbReference>
<accession>D5BSB7</accession>
<dbReference type="KEGG" id="apb:SAR116_0921"/>
<dbReference type="GO" id="GO:0004316">
    <property type="term" value="F:3-oxoacyl-[acyl-carrier-protein] reductase (NADPH) activity"/>
    <property type="evidence" value="ECO:0007669"/>
    <property type="project" value="UniProtKB-EC"/>
</dbReference>
<dbReference type="PRINTS" id="PR00081">
    <property type="entry name" value="GDHRDH"/>
</dbReference>
<gene>
    <name evidence="2" type="ordered locus">SAR116_0921</name>
</gene>
<dbReference type="Pfam" id="PF13561">
    <property type="entry name" value="adh_short_C2"/>
    <property type="match status" value="1"/>
</dbReference>
<dbReference type="EC" id="1.1.1.100" evidence="2"/>
<dbReference type="PANTHER" id="PTHR42879:SF6">
    <property type="entry name" value="NADPH-DEPENDENT REDUCTASE BACG"/>
    <property type="match status" value="1"/>
</dbReference>